<keyword evidence="2" id="KW-1185">Reference proteome</keyword>
<evidence type="ECO:0000313" key="2">
    <source>
        <dbReference type="Proteomes" id="UP000654918"/>
    </source>
</evidence>
<organism evidence="1 2">
    <name type="scientific">Colletotrichum plurivorum</name>
    <dbReference type="NCBI Taxonomy" id="2175906"/>
    <lineage>
        <taxon>Eukaryota</taxon>
        <taxon>Fungi</taxon>
        <taxon>Dikarya</taxon>
        <taxon>Ascomycota</taxon>
        <taxon>Pezizomycotina</taxon>
        <taxon>Sordariomycetes</taxon>
        <taxon>Hypocreomycetidae</taxon>
        <taxon>Glomerellales</taxon>
        <taxon>Glomerellaceae</taxon>
        <taxon>Colletotrichum</taxon>
        <taxon>Colletotrichum orchidearum species complex</taxon>
    </lineage>
</organism>
<accession>A0A8H6J1M2</accession>
<sequence>MGAEGRRFSINFSGWEQGTSRIQSGQVCLNLPGGKSLATAAKTIDFDISTIILNSLYAMPSKSGALGMILRKDERIANIYFTALKDVVKFQQAVTGF</sequence>
<comment type="caution">
    <text evidence="1">The sequence shown here is derived from an EMBL/GenBank/DDBJ whole genome shotgun (WGS) entry which is preliminary data.</text>
</comment>
<reference evidence="1" key="1">
    <citation type="journal article" date="2020" name="Phytopathology">
        <title>Genome Sequence Resources of Colletotrichum truncatum, C. plurivorum, C. musicola, and C. sojae: Four Species Pathogenic to Soybean (Glycine max).</title>
        <authorList>
            <person name="Rogerio F."/>
            <person name="Boufleur T.R."/>
            <person name="Ciampi-Guillardi M."/>
            <person name="Sukno S.A."/>
            <person name="Thon M.R."/>
            <person name="Massola Junior N.S."/>
            <person name="Baroncelli R."/>
        </authorList>
    </citation>
    <scope>NUCLEOTIDE SEQUENCE</scope>
    <source>
        <strain evidence="1">LFN00145</strain>
    </source>
</reference>
<proteinExistence type="predicted"/>
<dbReference type="Proteomes" id="UP000654918">
    <property type="component" value="Unassembled WGS sequence"/>
</dbReference>
<evidence type="ECO:0000313" key="1">
    <source>
        <dbReference type="EMBL" id="KAF6804396.1"/>
    </source>
</evidence>
<dbReference type="AlphaFoldDB" id="A0A8H6J1M2"/>
<gene>
    <name evidence="1" type="ORF">CPLU01_16062</name>
</gene>
<dbReference type="EMBL" id="WIGO01000817">
    <property type="protein sequence ID" value="KAF6804396.1"/>
    <property type="molecule type" value="Genomic_DNA"/>
</dbReference>
<protein>
    <submittedName>
        <fullName evidence="1">Uncharacterized protein</fullName>
    </submittedName>
</protein>
<name>A0A8H6J1M2_9PEZI</name>